<keyword evidence="2" id="KW-1185">Reference proteome</keyword>
<feature type="non-terminal residue" evidence="1">
    <location>
        <position position="1"/>
    </location>
</feature>
<organism evidence="1 2">
    <name type="scientific">Ophiobolus disseminans</name>
    <dbReference type="NCBI Taxonomy" id="1469910"/>
    <lineage>
        <taxon>Eukaryota</taxon>
        <taxon>Fungi</taxon>
        <taxon>Dikarya</taxon>
        <taxon>Ascomycota</taxon>
        <taxon>Pezizomycotina</taxon>
        <taxon>Dothideomycetes</taxon>
        <taxon>Pleosporomycetidae</taxon>
        <taxon>Pleosporales</taxon>
        <taxon>Pleosporineae</taxon>
        <taxon>Phaeosphaeriaceae</taxon>
        <taxon>Ophiobolus</taxon>
    </lineage>
</organism>
<dbReference type="Proteomes" id="UP000799424">
    <property type="component" value="Unassembled WGS sequence"/>
</dbReference>
<dbReference type="OrthoDB" id="3788048at2759"/>
<name>A0A6A6ZQU0_9PLEO</name>
<protein>
    <submittedName>
        <fullName evidence="1">Uncharacterized protein</fullName>
    </submittedName>
</protein>
<dbReference type="EMBL" id="MU006233">
    <property type="protein sequence ID" value="KAF2823143.1"/>
    <property type="molecule type" value="Genomic_DNA"/>
</dbReference>
<evidence type="ECO:0000313" key="1">
    <source>
        <dbReference type="EMBL" id="KAF2823143.1"/>
    </source>
</evidence>
<proteinExistence type="predicted"/>
<sequence>KQSQGLVPIKKGNFFLLFWVAWQSSFTLELTLKTFKSTSIWPMDRETIPKRFTDDTLEAPAQPSDLTSSDWRYIERLVRSAVSDQGADELKKLSQTVHSLAP</sequence>
<accession>A0A6A6ZQU0</accession>
<gene>
    <name evidence="1" type="ORF">CC86DRAFT_299737</name>
</gene>
<evidence type="ECO:0000313" key="2">
    <source>
        <dbReference type="Proteomes" id="UP000799424"/>
    </source>
</evidence>
<dbReference type="AlphaFoldDB" id="A0A6A6ZQU0"/>
<reference evidence="1" key="1">
    <citation type="journal article" date="2020" name="Stud. Mycol.">
        <title>101 Dothideomycetes genomes: a test case for predicting lifestyles and emergence of pathogens.</title>
        <authorList>
            <person name="Haridas S."/>
            <person name="Albert R."/>
            <person name="Binder M."/>
            <person name="Bloem J."/>
            <person name="Labutti K."/>
            <person name="Salamov A."/>
            <person name="Andreopoulos B."/>
            <person name="Baker S."/>
            <person name="Barry K."/>
            <person name="Bills G."/>
            <person name="Bluhm B."/>
            <person name="Cannon C."/>
            <person name="Castanera R."/>
            <person name="Culley D."/>
            <person name="Daum C."/>
            <person name="Ezra D."/>
            <person name="Gonzalez J."/>
            <person name="Henrissat B."/>
            <person name="Kuo A."/>
            <person name="Liang C."/>
            <person name="Lipzen A."/>
            <person name="Lutzoni F."/>
            <person name="Magnuson J."/>
            <person name="Mondo S."/>
            <person name="Nolan M."/>
            <person name="Ohm R."/>
            <person name="Pangilinan J."/>
            <person name="Park H.-J."/>
            <person name="Ramirez L."/>
            <person name="Alfaro M."/>
            <person name="Sun H."/>
            <person name="Tritt A."/>
            <person name="Yoshinaga Y."/>
            <person name="Zwiers L.-H."/>
            <person name="Turgeon B."/>
            <person name="Goodwin S."/>
            <person name="Spatafora J."/>
            <person name="Crous P."/>
            <person name="Grigoriev I."/>
        </authorList>
    </citation>
    <scope>NUCLEOTIDE SEQUENCE</scope>
    <source>
        <strain evidence="1">CBS 113818</strain>
    </source>
</reference>